<comment type="similarity">
    <text evidence="10">In the C-terminal section; belongs to the SecD/SecF family. SecF subfamily.</text>
</comment>
<dbReference type="InterPro" id="IPR048634">
    <property type="entry name" value="SecD_SecF_C"/>
</dbReference>
<feature type="transmembrane region" description="Helical" evidence="12">
    <location>
        <begin position="262"/>
        <end position="288"/>
    </location>
</feature>
<evidence type="ECO:0000256" key="9">
    <source>
        <dbReference type="ARBA" id="ARBA00059018"/>
    </source>
</evidence>
<dbReference type="InterPro" id="IPR022645">
    <property type="entry name" value="SecD/SecF_bac"/>
</dbReference>
<dbReference type="NCBIfam" id="TIGR00916">
    <property type="entry name" value="2A0604s01"/>
    <property type="match status" value="1"/>
</dbReference>
<evidence type="ECO:0000256" key="5">
    <source>
        <dbReference type="ARBA" id="ARBA00022927"/>
    </source>
</evidence>
<dbReference type="RefSeq" id="WP_350344441.1">
    <property type="nucleotide sequence ID" value="NZ_CP158367.1"/>
</dbReference>
<protein>
    <recommendedName>
        <fullName evidence="12">Protein-export membrane protein SecF</fullName>
    </recommendedName>
</protein>
<comment type="subcellular location">
    <subcellularLocation>
        <location evidence="1 12">Cell membrane</location>
        <topology evidence="1 12">Multi-pass membrane protein</topology>
    </subcellularLocation>
</comment>
<dbReference type="InterPro" id="IPR005665">
    <property type="entry name" value="SecF_bac"/>
</dbReference>
<accession>A0AAU7VNE4</accession>
<feature type="transmembrane region" description="Helical" evidence="12">
    <location>
        <begin position="188"/>
        <end position="207"/>
    </location>
</feature>
<dbReference type="GO" id="GO:0006605">
    <property type="term" value="P:protein targeting"/>
    <property type="evidence" value="ECO:0007669"/>
    <property type="project" value="UniProtKB-UniRule"/>
</dbReference>
<proteinExistence type="inferred from homology"/>
<dbReference type="NCBIfam" id="TIGR00966">
    <property type="entry name" value="transloc_SecF"/>
    <property type="match status" value="1"/>
</dbReference>
<dbReference type="FunFam" id="1.20.1640.10:FF:000024">
    <property type="entry name" value="Multifunctional fusion protein"/>
    <property type="match status" value="1"/>
</dbReference>
<dbReference type="InterPro" id="IPR022813">
    <property type="entry name" value="SecD/SecF_arch_bac"/>
</dbReference>
<name>A0AAU7VNE4_9FIRM</name>
<dbReference type="AlphaFoldDB" id="A0AAU7VNE4"/>
<comment type="similarity">
    <text evidence="12">Belongs to the SecD/SecF family. SecF subfamily.</text>
</comment>
<dbReference type="GO" id="GO:0043952">
    <property type="term" value="P:protein transport by the Sec complex"/>
    <property type="evidence" value="ECO:0007669"/>
    <property type="project" value="UniProtKB-UniRule"/>
</dbReference>
<comment type="similarity">
    <text evidence="11">In the N-terminal section; belongs to the SecD/SecF family. SecD subfamily.</text>
</comment>
<keyword evidence="4 12" id="KW-0812">Transmembrane</keyword>
<feature type="transmembrane region" description="Helical" evidence="12">
    <location>
        <begin position="131"/>
        <end position="151"/>
    </location>
</feature>
<dbReference type="SUPFAM" id="SSF82866">
    <property type="entry name" value="Multidrug efflux transporter AcrB transmembrane domain"/>
    <property type="match status" value="1"/>
</dbReference>
<dbReference type="GO" id="GO:0005886">
    <property type="term" value="C:plasma membrane"/>
    <property type="evidence" value="ECO:0007669"/>
    <property type="project" value="UniProtKB-SubCell"/>
</dbReference>
<evidence type="ECO:0000256" key="4">
    <source>
        <dbReference type="ARBA" id="ARBA00022692"/>
    </source>
</evidence>
<feature type="domain" description="Protein export membrane protein SecD/SecF C-terminal" evidence="13">
    <location>
        <begin position="108"/>
        <end position="290"/>
    </location>
</feature>
<evidence type="ECO:0000313" key="14">
    <source>
        <dbReference type="EMBL" id="XBX75701.1"/>
    </source>
</evidence>
<dbReference type="Pfam" id="PF02355">
    <property type="entry name" value="SecD_SecF_C"/>
    <property type="match status" value="1"/>
</dbReference>
<feature type="transmembrane region" description="Helical" evidence="12">
    <location>
        <begin position="12"/>
        <end position="32"/>
    </location>
</feature>
<evidence type="ECO:0000256" key="7">
    <source>
        <dbReference type="ARBA" id="ARBA00023010"/>
    </source>
</evidence>
<keyword evidence="2 12" id="KW-0813">Transport</keyword>
<evidence type="ECO:0000256" key="3">
    <source>
        <dbReference type="ARBA" id="ARBA00022475"/>
    </source>
</evidence>
<comment type="subunit">
    <text evidence="12">Forms a complex with SecD. Part of the essential Sec protein translocation apparatus which comprises SecA, SecYEG and auxiliary proteins SecDF. Other proteins may also be involved.</text>
</comment>
<dbReference type="Gene3D" id="1.20.1640.10">
    <property type="entry name" value="Multidrug efflux transporter AcrB transmembrane domain"/>
    <property type="match status" value="1"/>
</dbReference>
<dbReference type="GO" id="GO:0065002">
    <property type="term" value="P:intracellular protein transmembrane transport"/>
    <property type="evidence" value="ECO:0007669"/>
    <property type="project" value="UniProtKB-UniRule"/>
</dbReference>
<evidence type="ECO:0000256" key="6">
    <source>
        <dbReference type="ARBA" id="ARBA00022989"/>
    </source>
</evidence>
<evidence type="ECO:0000259" key="13">
    <source>
        <dbReference type="Pfam" id="PF02355"/>
    </source>
</evidence>
<evidence type="ECO:0000256" key="12">
    <source>
        <dbReference type="HAMAP-Rule" id="MF_01464"/>
    </source>
</evidence>
<keyword evidence="7 12" id="KW-0811">Translocation</keyword>
<dbReference type="PANTHER" id="PTHR30081:SF8">
    <property type="entry name" value="PROTEIN TRANSLOCASE SUBUNIT SECF"/>
    <property type="match status" value="1"/>
</dbReference>
<dbReference type="GO" id="GO:0015450">
    <property type="term" value="F:protein-transporting ATPase activity"/>
    <property type="evidence" value="ECO:0007669"/>
    <property type="project" value="InterPro"/>
</dbReference>
<evidence type="ECO:0000256" key="8">
    <source>
        <dbReference type="ARBA" id="ARBA00023136"/>
    </source>
</evidence>
<evidence type="ECO:0000256" key="11">
    <source>
        <dbReference type="ARBA" id="ARBA00061053"/>
    </source>
</evidence>
<reference evidence="14" key="2">
    <citation type="submission" date="2024-06" db="EMBL/GenBank/DDBJ databases">
        <authorList>
            <person name="Petrova K.O."/>
            <person name="Toshchakov S.V."/>
            <person name="Boltjanskaja Y.V."/>
            <person name="Kevbrin V."/>
        </authorList>
    </citation>
    <scope>NUCLEOTIDE SEQUENCE</scope>
    <source>
        <strain evidence="14">Z-910T</strain>
    </source>
</reference>
<organism evidence="14">
    <name type="scientific">Proteinivorax tanatarense</name>
    <dbReference type="NCBI Taxonomy" id="1260629"/>
    <lineage>
        <taxon>Bacteria</taxon>
        <taxon>Bacillati</taxon>
        <taxon>Bacillota</taxon>
        <taxon>Clostridia</taxon>
        <taxon>Eubacteriales</taxon>
        <taxon>Proteinivoracaceae</taxon>
        <taxon>Proteinivorax</taxon>
    </lineage>
</organism>
<gene>
    <name evidence="12 14" type="primary">secF</name>
    <name evidence="14" type="ORF">PRVXT_000854</name>
</gene>
<evidence type="ECO:0000256" key="10">
    <source>
        <dbReference type="ARBA" id="ARBA00060856"/>
    </source>
</evidence>
<keyword evidence="3 12" id="KW-1003">Cell membrane</keyword>
<sequence length="297" mass="32841">MKLNIMDKWNTWIKVSGVIALAGLLIVLVMGLNFGIHFTGGVAIQVELGQDVVTSDVHEVLSDITVENMDGEAVSLENSFVQSIDESEFYIRTIPLPEDSRLELLNSLEENFAGYSRGEVEDIGPQVGAELIRNALLSLLVAAVAIILYISYRFQLQFAISALCALFFDVLMVLFIFSIFNIELNTPFIAAILTIVGYSINDSIVIFDRIRENLKYKGKESDVEIVNTSINQTIVRSINTSFTTILVLGSLLFLGGETLRPFAIPLFFGVISGTYSSIFVASPVWLALRNRKLQKSA</sequence>
<keyword evidence="8 12" id="KW-0472">Membrane</keyword>
<dbReference type="HAMAP" id="MF_01464_B">
    <property type="entry name" value="SecF_B"/>
    <property type="match status" value="1"/>
</dbReference>
<keyword evidence="6 12" id="KW-1133">Transmembrane helix</keyword>
<dbReference type="PRINTS" id="PR01755">
    <property type="entry name" value="SECFTRNLCASE"/>
</dbReference>
<comment type="function">
    <text evidence="9 12">Part of the Sec protein translocase complex. Interacts with the SecYEG preprotein conducting channel. SecDF uses the proton motive force (PMF) to complete protein translocation after the ATP-dependent function of SecA.</text>
</comment>
<dbReference type="PANTHER" id="PTHR30081">
    <property type="entry name" value="PROTEIN-EXPORT MEMBRANE PROTEIN SEC"/>
    <property type="match status" value="1"/>
</dbReference>
<reference evidence="14" key="1">
    <citation type="journal article" date="2013" name="Extremophiles">
        <title>Proteinivorax tanatarense gen. nov., sp. nov., an anaerobic, haloalkaliphilic, proteolytic bacterium isolated from a decaying algal bloom, and proposal of Proteinivoraceae fam. nov.</title>
        <authorList>
            <person name="Kevbrin V."/>
            <person name="Boltyanskaya Y."/>
            <person name="Zhilina T."/>
            <person name="Kolganova T."/>
            <person name="Lavrentjeva E."/>
            <person name="Kuznetsov B."/>
        </authorList>
    </citation>
    <scope>NUCLEOTIDE SEQUENCE</scope>
    <source>
        <strain evidence="14">Z-910T</strain>
    </source>
</reference>
<dbReference type="EMBL" id="CP158367">
    <property type="protein sequence ID" value="XBX75701.1"/>
    <property type="molecule type" value="Genomic_DNA"/>
</dbReference>
<evidence type="ECO:0000256" key="2">
    <source>
        <dbReference type="ARBA" id="ARBA00022448"/>
    </source>
</evidence>
<keyword evidence="5 12" id="KW-0653">Protein transport</keyword>
<dbReference type="InterPro" id="IPR055344">
    <property type="entry name" value="SecD_SecF_C_bact"/>
</dbReference>
<feature type="transmembrane region" description="Helical" evidence="12">
    <location>
        <begin position="238"/>
        <end position="256"/>
    </location>
</feature>
<evidence type="ECO:0000256" key="1">
    <source>
        <dbReference type="ARBA" id="ARBA00004651"/>
    </source>
</evidence>
<feature type="transmembrane region" description="Helical" evidence="12">
    <location>
        <begin position="158"/>
        <end position="182"/>
    </location>
</feature>